<feature type="compositionally biased region" description="Low complexity" evidence="1">
    <location>
        <begin position="1"/>
        <end position="15"/>
    </location>
</feature>
<proteinExistence type="predicted"/>
<feature type="compositionally biased region" description="Low complexity" evidence="1">
    <location>
        <begin position="109"/>
        <end position="130"/>
    </location>
</feature>
<sequence>MLTSSSKLPQKSLQLKQHDKKGSSKRVARDVSMANLSTEDYHVGASVAVPFTWESQPGTPKIRFRENPLPPLTPPPSYFYNTPKRPTERPTKSSLLNSIFPKRSTRKTSLPASPASSSSSSSSSSRLSSSWPATYSVPSSPMKISRSREGYNGISSRRQYFDDTRKTMPNHDGQEHENKYCDEYPVSTLCFGGNGRGASAKSRGCYASMIKVLLRGA</sequence>
<gene>
    <name evidence="2" type="ORF">SVIM_LOCUS297249</name>
</gene>
<dbReference type="AlphaFoldDB" id="A0A6N2MAH2"/>
<feature type="region of interest" description="Disordered" evidence="1">
    <location>
        <begin position="1"/>
        <end position="31"/>
    </location>
</feature>
<organism evidence="2">
    <name type="scientific">Salix viminalis</name>
    <name type="common">Common osier</name>
    <name type="synonym">Basket willow</name>
    <dbReference type="NCBI Taxonomy" id="40686"/>
    <lineage>
        <taxon>Eukaryota</taxon>
        <taxon>Viridiplantae</taxon>
        <taxon>Streptophyta</taxon>
        <taxon>Embryophyta</taxon>
        <taxon>Tracheophyta</taxon>
        <taxon>Spermatophyta</taxon>
        <taxon>Magnoliopsida</taxon>
        <taxon>eudicotyledons</taxon>
        <taxon>Gunneridae</taxon>
        <taxon>Pentapetalae</taxon>
        <taxon>rosids</taxon>
        <taxon>fabids</taxon>
        <taxon>Malpighiales</taxon>
        <taxon>Salicaceae</taxon>
        <taxon>Saliceae</taxon>
        <taxon>Salix</taxon>
    </lineage>
</organism>
<dbReference type="PANTHER" id="PTHR33257">
    <property type="entry name" value="OS05G0165500 PROTEIN"/>
    <property type="match status" value="1"/>
</dbReference>
<feature type="compositionally biased region" description="Pro residues" evidence="1">
    <location>
        <begin position="68"/>
        <end position="77"/>
    </location>
</feature>
<evidence type="ECO:0000256" key="1">
    <source>
        <dbReference type="SAM" id="MobiDB-lite"/>
    </source>
</evidence>
<evidence type="ECO:0000313" key="2">
    <source>
        <dbReference type="EMBL" id="VFU46704.1"/>
    </source>
</evidence>
<dbReference type="PANTHER" id="PTHR33257:SF46">
    <property type="entry name" value="OVATE FAMILY PROTEIN"/>
    <property type="match status" value="1"/>
</dbReference>
<feature type="region of interest" description="Disordered" evidence="1">
    <location>
        <begin position="50"/>
        <end position="148"/>
    </location>
</feature>
<protein>
    <submittedName>
        <fullName evidence="2">Uncharacterized protein</fullName>
    </submittedName>
</protein>
<name>A0A6N2MAH2_SALVM</name>
<accession>A0A6N2MAH2</accession>
<reference evidence="2" key="1">
    <citation type="submission" date="2019-03" db="EMBL/GenBank/DDBJ databases">
        <authorList>
            <person name="Mank J."/>
            <person name="Almeida P."/>
        </authorList>
    </citation>
    <scope>NUCLEOTIDE SEQUENCE</scope>
    <source>
        <strain evidence="2">78183</strain>
    </source>
</reference>
<dbReference type="EMBL" id="CAADRP010001652">
    <property type="protein sequence ID" value="VFU46704.1"/>
    <property type="molecule type" value="Genomic_DNA"/>
</dbReference>